<keyword evidence="2 6" id="KW-0288">FMN</keyword>
<evidence type="ECO:0000313" key="8">
    <source>
        <dbReference type="EMBL" id="OBV37080.1"/>
    </source>
</evidence>
<reference evidence="8 9" key="1">
    <citation type="submission" date="2016-04" db="EMBL/GenBank/DDBJ databases">
        <title>Draft genome sequence of Janthinobacterium psychrotolerans sp. nov., isolated from freshwater sediments in Denmark.</title>
        <authorList>
            <person name="Gong X."/>
            <person name="Skrivergaard S."/>
            <person name="Korsgaard B.S."/>
            <person name="Schreiber L."/>
            <person name="Marshall I.P."/>
            <person name="Finster K."/>
            <person name="Schramm A."/>
        </authorList>
    </citation>
    <scope>NUCLEOTIDE SEQUENCE [LARGE SCALE GENOMIC DNA]</scope>
    <source>
        <strain evidence="8 9">S3-2</strain>
    </source>
</reference>
<dbReference type="PANTHER" id="PTHR30011:SF16">
    <property type="entry name" value="C2H2 FINGER DOMAIN TRANSCRIPTION FACTOR (EUROFUNG)-RELATED"/>
    <property type="match status" value="1"/>
</dbReference>
<evidence type="ECO:0000256" key="5">
    <source>
        <dbReference type="ARBA" id="ARBA00033748"/>
    </source>
</evidence>
<evidence type="ECO:0000256" key="1">
    <source>
        <dbReference type="ARBA" id="ARBA00022630"/>
    </source>
</evidence>
<feature type="binding site" evidence="6">
    <location>
        <position position="59"/>
    </location>
    <ligand>
        <name>FMN</name>
        <dbReference type="ChEBI" id="CHEBI:58210"/>
    </ligand>
</feature>
<feature type="binding site" evidence="6">
    <location>
        <position position="215"/>
    </location>
    <ligand>
        <name>FMN</name>
        <dbReference type="ChEBI" id="CHEBI:58210"/>
    </ligand>
</feature>
<evidence type="ECO:0000256" key="2">
    <source>
        <dbReference type="ARBA" id="ARBA00022643"/>
    </source>
</evidence>
<dbReference type="Proteomes" id="UP000092713">
    <property type="component" value="Unassembled WGS sequence"/>
</dbReference>
<name>A0A1A7BX57_9BURK</name>
<dbReference type="NCBIfam" id="TIGR03860">
    <property type="entry name" value="FMN_nitrolo"/>
    <property type="match status" value="1"/>
</dbReference>
<dbReference type="GO" id="GO:0004497">
    <property type="term" value="F:monooxygenase activity"/>
    <property type="evidence" value="ECO:0007669"/>
    <property type="project" value="UniProtKB-KW"/>
</dbReference>
<dbReference type="SUPFAM" id="SSF51679">
    <property type="entry name" value="Bacterial luciferase-like"/>
    <property type="match status" value="1"/>
</dbReference>
<evidence type="ECO:0000256" key="3">
    <source>
        <dbReference type="ARBA" id="ARBA00023002"/>
    </source>
</evidence>
<dbReference type="InterPro" id="IPR051260">
    <property type="entry name" value="Diverse_substr_monoxygenases"/>
</dbReference>
<keyword evidence="9" id="KW-1185">Reference proteome</keyword>
<dbReference type="OrthoDB" id="4505903at2"/>
<protein>
    <submittedName>
        <fullName evidence="8">FMN-dependent oxidoreductase, nitrilotriacetate monooxygenase family</fullName>
    </submittedName>
</protein>
<feature type="binding site" evidence="6">
    <location>
        <position position="141"/>
    </location>
    <ligand>
        <name>FMN</name>
        <dbReference type="ChEBI" id="CHEBI:58210"/>
    </ligand>
</feature>
<dbReference type="Pfam" id="PF00296">
    <property type="entry name" value="Bac_luciferase"/>
    <property type="match status" value="1"/>
</dbReference>
<dbReference type="AlphaFoldDB" id="A0A1A7BX57"/>
<evidence type="ECO:0000313" key="9">
    <source>
        <dbReference type="Proteomes" id="UP000092713"/>
    </source>
</evidence>
<keyword evidence="4 8" id="KW-0503">Monooxygenase</keyword>
<feature type="binding site" evidence="6">
    <location>
        <position position="91"/>
    </location>
    <ligand>
        <name>FMN</name>
        <dbReference type="ChEBI" id="CHEBI:58210"/>
    </ligand>
</feature>
<keyword evidence="3" id="KW-0560">Oxidoreductase</keyword>
<feature type="binding site" evidence="6">
    <location>
        <position position="145"/>
    </location>
    <ligand>
        <name>FMN</name>
        <dbReference type="ChEBI" id="CHEBI:58210"/>
    </ligand>
</feature>
<keyword evidence="1 6" id="KW-0285">Flavoprotein</keyword>
<dbReference type="RefSeq" id="WP_065310083.1">
    <property type="nucleotide sequence ID" value="NZ_LOCQ01000061.1"/>
</dbReference>
<dbReference type="GO" id="GO:0016705">
    <property type="term" value="F:oxidoreductase activity, acting on paired donors, with incorporation or reduction of molecular oxygen"/>
    <property type="evidence" value="ECO:0007669"/>
    <property type="project" value="InterPro"/>
</dbReference>
<dbReference type="EMBL" id="LOCQ01000061">
    <property type="protein sequence ID" value="OBV37080.1"/>
    <property type="molecule type" value="Genomic_DNA"/>
</dbReference>
<dbReference type="PATRIC" id="fig|1747903.4.peg.576"/>
<accession>A0A1A7BX57</accession>
<dbReference type="STRING" id="1747903.ASR47_1002131"/>
<dbReference type="InterPro" id="IPR036661">
    <property type="entry name" value="Luciferase-like_sf"/>
</dbReference>
<evidence type="ECO:0000256" key="4">
    <source>
        <dbReference type="ARBA" id="ARBA00023033"/>
    </source>
</evidence>
<feature type="domain" description="Luciferase-like" evidence="7">
    <location>
        <begin position="21"/>
        <end position="377"/>
    </location>
</feature>
<feature type="binding site" evidence="6">
    <location>
        <position position="216"/>
    </location>
    <ligand>
        <name>FMN</name>
        <dbReference type="ChEBI" id="CHEBI:58210"/>
    </ligand>
</feature>
<dbReference type="Gene3D" id="3.20.20.30">
    <property type="entry name" value="Luciferase-like domain"/>
    <property type="match status" value="1"/>
</dbReference>
<dbReference type="InterPro" id="IPR016215">
    <property type="entry name" value="NTA_MOA"/>
</dbReference>
<dbReference type="CDD" id="cd01095">
    <property type="entry name" value="Nitrilotriacetate_monoxgenase"/>
    <property type="match status" value="1"/>
</dbReference>
<gene>
    <name evidence="8" type="ORF">ASR47_1002131</name>
</gene>
<proteinExistence type="inferred from homology"/>
<sequence length="434" mass="47067">MNAPSKRQLNIGAFLMRHGHHVAAWRHPDTDLEGNVFQVFKRQVLAAEKACLDAVFFADSVALTNGVPALEPLTLLSALAAVTEHIGLIGTATTTYNEPYHVARKFASLDAISQGRAGWNLVTSDNAIEAQNFGREQHVGHAERYARAREFYDVVTGLWNGWDDDAAVNDKAHGQLYRPGSVRRLDHHGEHFSVAGPLNVARSAQGHPVVVQAGSSEAGRTLAAATADVVFTAHPALPSAQAFYRDIKQRVAAIGRDPDALKIMPGLFAVVGQSEAEAQDKFAVLQELVQPEVGLALLGRMIGNFDLSGHDIDGPLPELPLTNDGQRSRQQLLTNLAQGENLTIRQLYQRIAGGRGHFTVIGTKQTVADQMQQWFEEEAADGFNFMAPQLPGGLDDFLQGVVPELQRRGLFRTAYAGSTLRGHLGLPKPGRAHA</sequence>
<dbReference type="PIRSF" id="PIRSF000337">
    <property type="entry name" value="NTA_MOA"/>
    <property type="match status" value="1"/>
</dbReference>
<organism evidence="8 9">
    <name type="scientific">Janthinobacterium psychrotolerans</name>
    <dbReference type="NCBI Taxonomy" id="1747903"/>
    <lineage>
        <taxon>Bacteria</taxon>
        <taxon>Pseudomonadati</taxon>
        <taxon>Pseudomonadota</taxon>
        <taxon>Betaproteobacteria</taxon>
        <taxon>Burkholderiales</taxon>
        <taxon>Oxalobacteraceae</taxon>
        <taxon>Janthinobacterium</taxon>
    </lineage>
</organism>
<comment type="similarity">
    <text evidence="5">Belongs to the NtaA/SnaA/DszA monooxygenase family.</text>
</comment>
<evidence type="ECO:0000256" key="6">
    <source>
        <dbReference type="PIRSR" id="PIRSR000337-1"/>
    </source>
</evidence>
<dbReference type="PANTHER" id="PTHR30011">
    <property type="entry name" value="ALKANESULFONATE MONOOXYGENASE-RELATED"/>
    <property type="match status" value="1"/>
</dbReference>
<comment type="caution">
    <text evidence="8">The sequence shown here is derived from an EMBL/GenBank/DDBJ whole genome shotgun (WGS) entry which is preliminary data.</text>
</comment>
<dbReference type="InterPro" id="IPR011251">
    <property type="entry name" value="Luciferase-like_dom"/>
</dbReference>
<evidence type="ECO:0000259" key="7">
    <source>
        <dbReference type="Pfam" id="PF00296"/>
    </source>
</evidence>